<reference evidence="9 10" key="1">
    <citation type="submission" date="2019-12" db="EMBL/GenBank/DDBJ databases">
        <title>Neisseriaceae gen. nov. sp. Genome sequencing and assembly.</title>
        <authorList>
            <person name="Liu Z."/>
            <person name="Li A."/>
        </authorList>
    </citation>
    <scope>NUCLEOTIDE SEQUENCE [LARGE SCALE GENOMIC DNA]</scope>
    <source>
        <strain evidence="9 10">B2N2-7</strain>
    </source>
</reference>
<dbReference type="PANTHER" id="PTHR11748:SF111">
    <property type="entry name" value="D-LACTATE DEHYDROGENASE, MITOCHONDRIAL-RELATED"/>
    <property type="match status" value="1"/>
</dbReference>
<comment type="caution">
    <text evidence="9">The sequence shown here is derived from an EMBL/GenBank/DDBJ whole genome shotgun (WGS) entry which is preliminary data.</text>
</comment>
<evidence type="ECO:0000313" key="10">
    <source>
        <dbReference type="Proteomes" id="UP000467214"/>
    </source>
</evidence>
<dbReference type="InterPro" id="IPR004113">
    <property type="entry name" value="FAD-bd_oxidored_4_C"/>
</dbReference>
<evidence type="ECO:0000256" key="3">
    <source>
        <dbReference type="ARBA" id="ARBA00022630"/>
    </source>
</evidence>
<dbReference type="SUPFAM" id="SSF55103">
    <property type="entry name" value="FAD-linked oxidases, C-terminal domain"/>
    <property type="match status" value="1"/>
</dbReference>
<evidence type="ECO:0000256" key="6">
    <source>
        <dbReference type="ARBA" id="ARBA00023002"/>
    </source>
</evidence>
<dbReference type="FunFam" id="3.30.465.10:FF:000056">
    <property type="entry name" value="Uncharacterized protein"/>
    <property type="match status" value="1"/>
</dbReference>
<comment type="cofactor">
    <cofactor evidence="1">
        <name>FAD</name>
        <dbReference type="ChEBI" id="CHEBI:57692"/>
    </cofactor>
</comment>
<keyword evidence="3" id="KW-0285">Flavoprotein</keyword>
<dbReference type="Proteomes" id="UP000467214">
    <property type="component" value="Unassembled WGS sequence"/>
</dbReference>
<gene>
    <name evidence="9" type="ORF">GQF02_15630</name>
</gene>
<dbReference type="SUPFAM" id="SSF56176">
    <property type="entry name" value="FAD-binding/transporter-associated domain-like"/>
    <property type="match status" value="1"/>
</dbReference>
<dbReference type="Pfam" id="PF01565">
    <property type="entry name" value="FAD_binding_4"/>
    <property type="match status" value="1"/>
</dbReference>
<evidence type="ECO:0000313" key="9">
    <source>
        <dbReference type="EMBL" id="MXR38401.1"/>
    </source>
</evidence>
<dbReference type="EC" id="1.1.2.4" evidence="7"/>
<dbReference type="InterPro" id="IPR006094">
    <property type="entry name" value="Oxid_FAD_bind_N"/>
</dbReference>
<evidence type="ECO:0000259" key="8">
    <source>
        <dbReference type="PROSITE" id="PS51387"/>
    </source>
</evidence>
<evidence type="ECO:0000256" key="5">
    <source>
        <dbReference type="ARBA" id="ARBA00022946"/>
    </source>
</evidence>
<dbReference type="EMBL" id="WSSB01000025">
    <property type="protein sequence ID" value="MXR38401.1"/>
    <property type="molecule type" value="Genomic_DNA"/>
</dbReference>
<dbReference type="Gene3D" id="3.30.465.10">
    <property type="match status" value="1"/>
</dbReference>
<dbReference type="InterPro" id="IPR016169">
    <property type="entry name" value="FAD-bd_PCMH_sub2"/>
</dbReference>
<sequence length="461" mass="49706">MSILSPIQLLQQELAALFADRVSASESIRLHHGHDESCHPDVLPDLVVFPHSTAEVQSVVRLCAKYRIPMIPYGVGSSVEGHTLAIHGGVCIDLSQMNRIVALHEEDLTATVEAGVTRLRLNEELRHSGLFFPIDPGADATLGGMASTRASGTNAVRYGTMRENVLALTAVLPDGEIIHTGTRAKKSSAGYDLTRLLVGAEGTLAIITEVTVRLYGMPEAMSSAMVAFDSVRGAVDSVIQAIQCGIPLARAEMLDALTMAAVNRYSKTDYPECPTLFLEFHGSEASVAEQAQLFADLAEANGGGHFAWSSREEERSRLWQARHNAYFAGLQLKPGCRCIATDVCVPISRLAECIEETYLDLQRDGVEAPLFGHVGDGNFHLMLLANPSDSAEMAKMKAINHRLVQRALAMEGTCSGEHGIGIGKQAYLAQEAGTAALNMMRAIKRSIDPDNLMNPGKIFSL</sequence>
<dbReference type="Pfam" id="PF02913">
    <property type="entry name" value="FAD-oxidase_C"/>
    <property type="match status" value="1"/>
</dbReference>
<dbReference type="GO" id="GO:0008720">
    <property type="term" value="F:D-lactate dehydrogenase (NAD+) activity"/>
    <property type="evidence" value="ECO:0007669"/>
    <property type="project" value="TreeGrafter"/>
</dbReference>
<dbReference type="Gene3D" id="1.10.45.10">
    <property type="entry name" value="Vanillyl-alcohol Oxidase, Chain A, domain 4"/>
    <property type="match status" value="1"/>
</dbReference>
<dbReference type="PANTHER" id="PTHR11748">
    <property type="entry name" value="D-LACTATE DEHYDROGENASE"/>
    <property type="match status" value="1"/>
</dbReference>
<organism evidence="9 10">
    <name type="scientific">Craterilacuibacter sinensis</name>
    <dbReference type="NCBI Taxonomy" id="2686017"/>
    <lineage>
        <taxon>Bacteria</taxon>
        <taxon>Pseudomonadati</taxon>
        <taxon>Pseudomonadota</taxon>
        <taxon>Betaproteobacteria</taxon>
        <taxon>Neisseriales</taxon>
        <taxon>Neisseriaceae</taxon>
        <taxon>Craterilacuibacter</taxon>
    </lineage>
</organism>
<dbReference type="InterPro" id="IPR016171">
    <property type="entry name" value="Vanillyl_alc_oxidase_C-sub2"/>
</dbReference>
<dbReference type="InterPro" id="IPR016166">
    <property type="entry name" value="FAD-bd_PCMH"/>
</dbReference>
<evidence type="ECO:0000256" key="2">
    <source>
        <dbReference type="ARBA" id="ARBA00008000"/>
    </source>
</evidence>
<dbReference type="Gene3D" id="3.30.70.2740">
    <property type="match status" value="1"/>
</dbReference>
<dbReference type="GO" id="GO:0071949">
    <property type="term" value="F:FAD binding"/>
    <property type="evidence" value="ECO:0007669"/>
    <property type="project" value="InterPro"/>
</dbReference>
<dbReference type="PROSITE" id="PS51387">
    <property type="entry name" value="FAD_PCMH"/>
    <property type="match status" value="1"/>
</dbReference>
<dbReference type="RefSeq" id="WP_160798381.1">
    <property type="nucleotide sequence ID" value="NZ_WSSB01000025.1"/>
</dbReference>
<dbReference type="FunFam" id="1.10.45.10:FF:000001">
    <property type="entry name" value="D-lactate dehydrogenase mitochondrial"/>
    <property type="match status" value="1"/>
</dbReference>
<evidence type="ECO:0000256" key="4">
    <source>
        <dbReference type="ARBA" id="ARBA00022827"/>
    </source>
</evidence>
<feature type="domain" description="FAD-binding PCMH-type" evidence="8">
    <location>
        <begin position="40"/>
        <end position="217"/>
    </location>
</feature>
<evidence type="ECO:0000256" key="7">
    <source>
        <dbReference type="ARBA" id="ARBA00038897"/>
    </source>
</evidence>
<keyword evidence="6" id="KW-0560">Oxidoreductase</keyword>
<keyword evidence="10" id="KW-1185">Reference proteome</keyword>
<accession>A0A845BUT3</accession>
<keyword evidence="4" id="KW-0274">FAD</keyword>
<name>A0A845BUT3_9NEIS</name>
<dbReference type="InterPro" id="IPR036318">
    <property type="entry name" value="FAD-bd_PCMH-like_sf"/>
</dbReference>
<dbReference type="FunFam" id="3.30.70.2740:FF:000001">
    <property type="entry name" value="D-lactate dehydrogenase mitochondrial"/>
    <property type="match status" value="1"/>
</dbReference>
<protein>
    <recommendedName>
        <fullName evidence="7">D-lactate dehydrogenase (cytochrome)</fullName>
        <ecNumber evidence="7">1.1.2.4</ecNumber>
    </recommendedName>
</protein>
<dbReference type="InterPro" id="IPR016164">
    <property type="entry name" value="FAD-linked_Oxase-like_C"/>
</dbReference>
<comment type="similarity">
    <text evidence="2">Belongs to the FAD-binding oxidoreductase/transferase type 4 family.</text>
</comment>
<keyword evidence="5" id="KW-0809">Transit peptide</keyword>
<dbReference type="AlphaFoldDB" id="A0A845BUT3"/>
<evidence type="ECO:0000256" key="1">
    <source>
        <dbReference type="ARBA" id="ARBA00001974"/>
    </source>
</evidence>
<proteinExistence type="inferred from homology"/>
<dbReference type="GO" id="GO:1903457">
    <property type="term" value="P:lactate catabolic process"/>
    <property type="evidence" value="ECO:0007669"/>
    <property type="project" value="TreeGrafter"/>
</dbReference>
<dbReference type="GO" id="GO:0004458">
    <property type="term" value="F:D-lactate dehydrogenase (cytochrome) activity"/>
    <property type="evidence" value="ECO:0007669"/>
    <property type="project" value="UniProtKB-EC"/>
</dbReference>